<protein>
    <recommendedName>
        <fullName evidence="3">Tape measure domain-containing protein</fullName>
    </recommendedName>
</protein>
<keyword evidence="2" id="KW-1185">Reference proteome</keyword>
<dbReference type="STRING" id="1123291.SAMN04490355_104015"/>
<proteinExistence type="predicted"/>
<evidence type="ECO:0008006" key="3">
    <source>
        <dbReference type="Google" id="ProtNLM"/>
    </source>
</evidence>
<evidence type="ECO:0000313" key="2">
    <source>
        <dbReference type="Proteomes" id="UP000199520"/>
    </source>
</evidence>
<organism evidence="1 2">
    <name type="scientific">Pelosinus propionicus DSM 13327</name>
    <dbReference type="NCBI Taxonomy" id="1123291"/>
    <lineage>
        <taxon>Bacteria</taxon>
        <taxon>Bacillati</taxon>
        <taxon>Bacillota</taxon>
        <taxon>Negativicutes</taxon>
        <taxon>Selenomonadales</taxon>
        <taxon>Sporomusaceae</taxon>
        <taxon>Pelosinus</taxon>
    </lineage>
</organism>
<sequence length="1120" mass="116702">MKIGGNNAGLKKTLNDSQADIKKAFAVNPVAELTGALTSATGGLSSFVGKVGSLSALAAGGFGLKALIEGAVSGGENIYQLSTKMGITASEASNLNKILKLTGSDTDSFAAAMTKLDKSYSASGEAGDKVRGVLSTFGVSLSDSTGKLLPLNQQLAELSKGYKLAAENGLEQEFIMSTLGVKGLSLVQTLKDYTEASEMASKSKGVGIDPKQMHELDKQMKIVSMQAGALGSAFTGALAPIAQEVFPPIMEGLSSTAKFLAEHKSAIGSTVTTLVGLTAAYKTVGAASAIIASIGNAWSVASAQALAASTASTTATSTLTIAQERSISRMVAQSAREYAKLEAAAIKTAQASAGSTVAASTVIAGEINRIAIEAKVAADTIRVNMTAAFVAQAEAAKASSVITSEALAAQGAAATATGTKTVLAAEASTAATAESILAQERLAASHVVTGNTAVVAGEKTVSAMAAVRAMAGSTASAIWTLAGGWVGVAVATSYALYKLQEYQAANREDRGQREAIDNPFTPADVKERIINERNSPADSKRADNESIQEKTPDIQKFTDPDILAKMQATLAGSEEKTGKSDAEKATEKEAKAYENLQKAAKATSDSIKDEWISLTGTQLDALNNWRDKEQADLDASASANADYAIDKGRLDEIYAEKKKKILSEQQKSTNSIWDKALESAKEYQDRTAQIGMGDGTKQVFEIKSNAEAEFTKIRNEARDTEQSFADLSNESKLQTIQAMTAAGTVFTVSKNGMVMDAKDLVSQVNAGAADMSNTQIDLAQDTANKIVLIKQESIEKLNALNEAQLNYESALKKARDQGNLTAYMAALNSENAALTKNLTDRQLIIDSYGEAWKESHKSTTEYIMEGINGMSSGLTTFFADAISGTNSIGDAWNALGSTVNNMISNMVAEWITGRMKMWAIEKIFGKPADDATNKGIAQGAATAAAWWPAAVAVSLASFGANAGPAIGGMTAASLVGMGLGSYATGGKIVGPGTGTSDSVLMWGSAGEYMMKESSTRSIGIDNLNYMNKTGKLPGFATGGLVTGRSLSSISGRYNSAMPNQKTYEKSSGQEEKGSVNSLSLKISALDGKSVEKWLKTSGGAKIEKYFAKQASAFAASGVRL</sequence>
<dbReference type="Proteomes" id="UP000199520">
    <property type="component" value="Unassembled WGS sequence"/>
</dbReference>
<dbReference type="RefSeq" id="WP_090940772.1">
    <property type="nucleotide sequence ID" value="NZ_FOTS01000040.1"/>
</dbReference>
<name>A0A1I4N1F5_9FIRM</name>
<accession>A0A1I4N1F5</accession>
<dbReference type="EMBL" id="FOTS01000040">
    <property type="protein sequence ID" value="SFM09073.1"/>
    <property type="molecule type" value="Genomic_DNA"/>
</dbReference>
<dbReference type="OrthoDB" id="1698671at2"/>
<reference evidence="2" key="1">
    <citation type="submission" date="2016-10" db="EMBL/GenBank/DDBJ databases">
        <authorList>
            <person name="Varghese N."/>
            <person name="Submissions S."/>
        </authorList>
    </citation>
    <scope>NUCLEOTIDE SEQUENCE [LARGE SCALE GENOMIC DNA]</scope>
    <source>
        <strain evidence="2">DSM 13327</strain>
    </source>
</reference>
<gene>
    <name evidence="1" type="ORF">SAMN04490355_104015</name>
</gene>
<dbReference type="AlphaFoldDB" id="A0A1I4N1F5"/>
<evidence type="ECO:0000313" key="1">
    <source>
        <dbReference type="EMBL" id="SFM09073.1"/>
    </source>
</evidence>